<dbReference type="InterPro" id="IPR048389">
    <property type="entry name" value="YciQ-like_C"/>
</dbReference>
<feature type="domain" description="DUF2207" evidence="4">
    <location>
        <begin position="34"/>
        <end position="222"/>
    </location>
</feature>
<dbReference type="Pfam" id="PF09972">
    <property type="entry name" value="DUF2207"/>
    <property type="match status" value="1"/>
</dbReference>
<feature type="transmembrane region" description="Helical" evidence="2">
    <location>
        <begin position="456"/>
        <end position="475"/>
    </location>
</feature>
<feature type="region of interest" description="Disordered" evidence="1">
    <location>
        <begin position="606"/>
        <end position="643"/>
    </location>
</feature>
<gene>
    <name evidence="6" type="ORF">PFY12_06085</name>
</gene>
<feature type="transmembrane region" description="Helical" evidence="2">
    <location>
        <begin position="401"/>
        <end position="423"/>
    </location>
</feature>
<name>A0ABY7QS96_9FLAO</name>
<keyword evidence="2" id="KW-0812">Transmembrane</keyword>
<evidence type="ECO:0000313" key="6">
    <source>
        <dbReference type="EMBL" id="WBV61688.1"/>
    </source>
</evidence>
<evidence type="ECO:0000256" key="1">
    <source>
        <dbReference type="SAM" id="MobiDB-lite"/>
    </source>
</evidence>
<evidence type="ECO:0000259" key="5">
    <source>
        <dbReference type="Pfam" id="PF20990"/>
    </source>
</evidence>
<feature type="transmembrane region" description="Helical" evidence="2">
    <location>
        <begin position="487"/>
        <end position="507"/>
    </location>
</feature>
<accession>A0ABY7QS96</accession>
<evidence type="ECO:0000256" key="3">
    <source>
        <dbReference type="SAM" id="SignalP"/>
    </source>
</evidence>
<dbReference type="Proteomes" id="UP001210978">
    <property type="component" value="Chromosome"/>
</dbReference>
<dbReference type="InterPro" id="IPR018702">
    <property type="entry name" value="DUF2207"/>
</dbReference>
<feature type="signal peptide" evidence="3">
    <location>
        <begin position="1"/>
        <end position="21"/>
    </location>
</feature>
<proteinExistence type="predicted"/>
<evidence type="ECO:0000259" key="4">
    <source>
        <dbReference type="Pfam" id="PF09972"/>
    </source>
</evidence>
<dbReference type="RefSeq" id="WP_271149958.1">
    <property type="nucleotide sequence ID" value="NZ_CP115859.1"/>
</dbReference>
<evidence type="ECO:0000313" key="7">
    <source>
        <dbReference type="Proteomes" id="UP001210978"/>
    </source>
</evidence>
<keyword evidence="7" id="KW-1185">Reference proteome</keyword>
<keyword evidence="2" id="KW-1133">Transmembrane helix</keyword>
<feature type="chain" id="PRO_5046251189" evidence="3">
    <location>
        <begin position="22"/>
        <end position="643"/>
    </location>
</feature>
<dbReference type="Pfam" id="PF20990">
    <property type="entry name" value="DUF2207_C"/>
    <property type="match status" value="1"/>
</dbReference>
<feature type="domain" description="Predicted membrane protein YciQ-like C-terminal" evidence="5">
    <location>
        <begin position="276"/>
        <end position="570"/>
    </location>
</feature>
<evidence type="ECO:0000256" key="2">
    <source>
        <dbReference type="SAM" id="Phobius"/>
    </source>
</evidence>
<protein>
    <submittedName>
        <fullName evidence="6">DUF2207 domain-containing protein</fullName>
    </submittedName>
</protein>
<feature type="compositionally biased region" description="Low complexity" evidence="1">
    <location>
        <begin position="606"/>
        <end position="622"/>
    </location>
</feature>
<organism evidence="6 7">
    <name type="scientific">Chryseobacterium camelliae</name>
    <dbReference type="NCBI Taxonomy" id="1265445"/>
    <lineage>
        <taxon>Bacteria</taxon>
        <taxon>Pseudomonadati</taxon>
        <taxon>Bacteroidota</taxon>
        <taxon>Flavobacteriia</taxon>
        <taxon>Flavobacteriales</taxon>
        <taxon>Weeksellaceae</taxon>
        <taxon>Chryseobacterium group</taxon>
        <taxon>Chryseobacterium</taxon>
    </lineage>
</organism>
<feature type="transmembrane region" description="Helical" evidence="2">
    <location>
        <begin position="429"/>
        <end position="449"/>
    </location>
</feature>
<sequence>MMNKFLKLVFLLCFALGFAQEDNPLNEDFSGPERILSYHSDINVDTRSTLNVTEKIKVHSLGDKIQRGIFRTLHLSRNLNNRTQKVKYDIVSIKKNGEEENYHEEIEDGFLKIYIGNKDIILEPGNYEYEIQYKTENQIGFFDKYDELYWNVNGNYWDFPVDTISATINLPQGASILQNSCYTGFAGSTEKNCSSKILSDHSIEWSASGFQAYDGLTIAVGFQKGIMIPPPPPGFLEKFGIVIGGFLVFLGLLYYYISTWRKYGVDPEKPIAYPQFNAPNDLSPASLGYLKTETFKNKYITAALVNLAIKGYVQIIEKEDSGILGLFKSTIYTLKKLKPADENLPKEEKKLMDYLLPSSRETINFDGKYDSKIEQAVLNCKEAVKFQHDAFLNEGNNAKKLILPSLLITFVYLIGLFLSYRMFPEFEKVIIGIFLYGGLFIAFFIAVLLFKYFPGLFKIFLVFPLIVFVSIGIFIHKSSDFTIDNNFNICYIFIVLGFTSLVIYEFLIKRPSEEKLKVKSLIEGFQMYMGAAENEQLKFHNPPEMTPQVFEKYLPFAMVLGVDEIWGKKFDAMLSKMSTEYHHNWYVGSSLNHYAFASTLNSSLTNSVQSSSTQPSNNSSSGSGSGGGGFSGGGGGGGGGGGW</sequence>
<reference evidence="6 7" key="1">
    <citation type="submission" date="2023-01" db="EMBL/GenBank/DDBJ databases">
        <title>Complete genome of Chryseobacterium camelliae VAN22-5A.</title>
        <authorList>
            <person name="Zong G."/>
            <person name="Cao G."/>
        </authorList>
    </citation>
    <scope>NUCLEOTIDE SEQUENCE [LARGE SCALE GENOMIC DNA]</scope>
    <source>
        <strain evidence="6 7">VAN22-5A</strain>
    </source>
</reference>
<dbReference type="EMBL" id="CP115859">
    <property type="protein sequence ID" value="WBV61688.1"/>
    <property type="molecule type" value="Genomic_DNA"/>
</dbReference>
<feature type="transmembrane region" description="Helical" evidence="2">
    <location>
        <begin position="239"/>
        <end position="257"/>
    </location>
</feature>
<keyword evidence="3" id="KW-0732">Signal</keyword>
<keyword evidence="2" id="KW-0472">Membrane</keyword>
<feature type="compositionally biased region" description="Gly residues" evidence="1">
    <location>
        <begin position="623"/>
        <end position="643"/>
    </location>
</feature>